<dbReference type="Proteomes" id="UP000826656">
    <property type="component" value="Unassembled WGS sequence"/>
</dbReference>
<name>A0ABQ7W833_SOLTU</name>
<dbReference type="EMBL" id="JAIVGD010000003">
    <property type="protein sequence ID" value="KAH0776233.1"/>
    <property type="molecule type" value="Genomic_DNA"/>
</dbReference>
<sequence length="402" mass="44865">MENINLYNPSFAMSIAVAGMPAMMAGQLSSIADFPALPLGSSANLRSSNISVPGDKVYMVEGVPHVKWTEKEVDIMSRIENLQFAVIGKFTYDITDMDELRKLIPQQCDIKALDEDPESNHTNILKASNHQKESTEMQNKHMESCKDWVVQNFGRQETLTQKEDDIISEKIHDENTTIQAVKLQNQDLSDSREVNLEKAEEGELVSQEVTDTGLEECNLNSVADIIVAFVALCSSSNNVEETDDVLTENNMSKAIIAIPQQDVDALPITMVSHAKQFNNQQLGSKKSNCIEYEHEEEVEVVDKHSQAIVECPGVIQLAENQLIQMESPNRVLHDIVSHNIEIGHSDSSDQEATLIARGLKEVDSNEYLWEVQLDAVLSPRLLKSATKGKKQCYNDKILPIMV</sequence>
<evidence type="ECO:0000313" key="1">
    <source>
        <dbReference type="EMBL" id="KAH0776233.1"/>
    </source>
</evidence>
<proteinExistence type="predicted"/>
<reference evidence="1 2" key="1">
    <citation type="journal article" date="2021" name="bioRxiv">
        <title>Chromosome-scale and haplotype-resolved genome assembly of a tetraploid potato cultivar.</title>
        <authorList>
            <person name="Sun H."/>
            <person name="Jiao W.-B."/>
            <person name="Krause K."/>
            <person name="Campoy J.A."/>
            <person name="Goel M."/>
            <person name="Folz-Donahue K."/>
            <person name="Kukat C."/>
            <person name="Huettel B."/>
            <person name="Schneeberger K."/>
        </authorList>
    </citation>
    <scope>NUCLEOTIDE SEQUENCE [LARGE SCALE GENOMIC DNA]</scope>
    <source>
        <strain evidence="1">SolTubOtavaFocal</strain>
        <tissue evidence="1">Leaves</tissue>
    </source>
</reference>
<accession>A0ABQ7W833</accession>
<protein>
    <submittedName>
        <fullName evidence="1">Uncharacterized protein</fullName>
    </submittedName>
</protein>
<comment type="caution">
    <text evidence="1">The sequence shown here is derived from an EMBL/GenBank/DDBJ whole genome shotgun (WGS) entry which is preliminary data.</text>
</comment>
<organism evidence="1 2">
    <name type="scientific">Solanum tuberosum</name>
    <name type="common">Potato</name>
    <dbReference type="NCBI Taxonomy" id="4113"/>
    <lineage>
        <taxon>Eukaryota</taxon>
        <taxon>Viridiplantae</taxon>
        <taxon>Streptophyta</taxon>
        <taxon>Embryophyta</taxon>
        <taxon>Tracheophyta</taxon>
        <taxon>Spermatophyta</taxon>
        <taxon>Magnoliopsida</taxon>
        <taxon>eudicotyledons</taxon>
        <taxon>Gunneridae</taxon>
        <taxon>Pentapetalae</taxon>
        <taxon>asterids</taxon>
        <taxon>lamiids</taxon>
        <taxon>Solanales</taxon>
        <taxon>Solanaceae</taxon>
        <taxon>Solanoideae</taxon>
        <taxon>Solaneae</taxon>
        <taxon>Solanum</taxon>
    </lineage>
</organism>
<gene>
    <name evidence="1" type="ORF">KY290_007644</name>
</gene>
<evidence type="ECO:0000313" key="2">
    <source>
        <dbReference type="Proteomes" id="UP000826656"/>
    </source>
</evidence>
<keyword evidence="2" id="KW-1185">Reference proteome</keyword>